<dbReference type="PANTHER" id="PTHR12761:SF1">
    <property type="entry name" value="BLOC-3 COMPLEX MEMBER HPS1"/>
    <property type="match status" value="1"/>
</dbReference>
<feature type="compositionally biased region" description="Polar residues" evidence="1">
    <location>
        <begin position="270"/>
        <end position="279"/>
    </location>
</feature>
<reference evidence="4 5" key="1">
    <citation type="submission" date="2018-01" db="EMBL/GenBank/DDBJ databases">
        <title>Comparison of the Chinese Bamboo Partridge and Red Junglefowl genome sequences highlights the importance of demography in genome evolution.</title>
        <authorList>
            <person name="Tiley G.P."/>
            <person name="Kimball R.T."/>
            <person name="Braun E.L."/>
            <person name="Burleigh J.G."/>
        </authorList>
    </citation>
    <scope>NUCLEOTIDE SEQUENCE [LARGE SCALE GENOMIC DNA]</scope>
    <source>
        <strain evidence="4">RTK389</strain>
        <tissue evidence="4">Blood</tissue>
    </source>
</reference>
<evidence type="ECO:0000256" key="1">
    <source>
        <dbReference type="SAM" id="MobiDB-lite"/>
    </source>
</evidence>
<dbReference type="GO" id="GO:1903232">
    <property type="term" value="P:melanosome assembly"/>
    <property type="evidence" value="ECO:0007669"/>
    <property type="project" value="TreeGrafter"/>
</dbReference>
<feature type="domain" description="FUZ/MON1/HPS1 second Longin" evidence="3">
    <location>
        <begin position="203"/>
        <end position="357"/>
    </location>
</feature>
<dbReference type="EMBL" id="PPHD01003222">
    <property type="protein sequence ID" value="POI33601.1"/>
    <property type="molecule type" value="Genomic_DNA"/>
</dbReference>
<feature type="domain" description="FUZ/MON1/HPS1 first Longin" evidence="2">
    <location>
        <begin position="2"/>
        <end position="153"/>
    </location>
</feature>
<gene>
    <name evidence="4" type="ORF">CIB84_002647</name>
</gene>
<evidence type="ECO:0000259" key="2">
    <source>
        <dbReference type="Pfam" id="PF19036"/>
    </source>
</evidence>
<sequence>MRCVLIASAAAELLFYWADGAFLRRLRPPAATAAQGPALEDSLNTLFAPLIISCTALLEKLSDTYTCFRAERGQHLYVLHMFGDCLYIAVNGDGTESEDDLRRTLFVLRRLVEAHCGLVTLDAHLIRKELRPADSERRERIWSLLRGLLETYIRLREEDQSFAVEAVERLIHPQLCEQCIEFLERQVVQHINASPERGGDEVGHAFLLVHTKLLAFYSSRNASSIRPADLLTLILLVQDLYPSQSVEEELGPQPAAGKLLPQGPKRSESIPVSNPSSHGATEKESDDQMAEDLLQTLGPLLPEASNPRRIFLEANLRDGSYLLLPHTMHCLPLWPGISLVLLTKGPTSHVAITLHQLLDGFLVLEKKLEEGQEVGAPRAHPFLAELRQRMDKFVKKLSGQDMQNAWVEFKNKIFSRSEVGSHLELLHALSTVKRQLCSVYRQLFLTPTSHSLSQGLRDRAQKLMREKLLDWRDFLLVKSTRNITMVSYPSLWPGWGGRKRGRFPRGSKVIGHP</sequence>
<dbReference type="InterPro" id="IPR043971">
    <property type="entry name" value="FUZ/MON1/HPS1_longin_2"/>
</dbReference>
<dbReference type="Proteomes" id="UP000237246">
    <property type="component" value="Unassembled WGS sequence"/>
</dbReference>
<dbReference type="PANTHER" id="PTHR12761">
    <property type="entry name" value="HERMANSKY-PUDLAK SYNDROME PROTEIN 1"/>
    <property type="match status" value="1"/>
</dbReference>
<organism evidence="4 5">
    <name type="scientific">Bambusicola thoracicus</name>
    <name type="common">Chinese bamboo-partridge</name>
    <name type="synonym">Perdix thoracica</name>
    <dbReference type="NCBI Taxonomy" id="9083"/>
    <lineage>
        <taxon>Eukaryota</taxon>
        <taxon>Metazoa</taxon>
        <taxon>Chordata</taxon>
        <taxon>Craniata</taxon>
        <taxon>Vertebrata</taxon>
        <taxon>Euteleostomi</taxon>
        <taxon>Archelosauria</taxon>
        <taxon>Archosauria</taxon>
        <taxon>Dinosauria</taxon>
        <taxon>Saurischia</taxon>
        <taxon>Theropoda</taxon>
        <taxon>Coelurosauria</taxon>
        <taxon>Aves</taxon>
        <taxon>Neognathae</taxon>
        <taxon>Galloanserae</taxon>
        <taxon>Galliformes</taxon>
        <taxon>Phasianidae</taxon>
        <taxon>Perdicinae</taxon>
        <taxon>Bambusicola</taxon>
    </lineage>
</organism>
<dbReference type="InterPro" id="IPR026053">
    <property type="entry name" value="HPS1"/>
</dbReference>
<dbReference type="InterPro" id="IPR043972">
    <property type="entry name" value="FUZ/MON1/HPS1_longin_1"/>
</dbReference>
<comment type="caution">
    <text evidence="4">The sequence shown here is derived from an EMBL/GenBank/DDBJ whole genome shotgun (WGS) entry which is preliminary data.</text>
</comment>
<dbReference type="OrthoDB" id="10255234at2759"/>
<dbReference type="Pfam" id="PF19037">
    <property type="entry name" value="Fuz_longin_2"/>
    <property type="match status" value="1"/>
</dbReference>
<accession>A0A2P4TB57</accession>
<evidence type="ECO:0000259" key="3">
    <source>
        <dbReference type="Pfam" id="PF19037"/>
    </source>
</evidence>
<dbReference type="GO" id="GO:0005085">
    <property type="term" value="F:guanyl-nucleotide exchange factor activity"/>
    <property type="evidence" value="ECO:0007669"/>
    <property type="project" value="TreeGrafter"/>
</dbReference>
<feature type="region of interest" description="Disordered" evidence="1">
    <location>
        <begin position="247"/>
        <end position="287"/>
    </location>
</feature>
<dbReference type="GO" id="GO:0031085">
    <property type="term" value="C:BLOC-3 complex"/>
    <property type="evidence" value="ECO:0007669"/>
    <property type="project" value="TreeGrafter"/>
</dbReference>
<evidence type="ECO:0000313" key="5">
    <source>
        <dbReference type="Proteomes" id="UP000237246"/>
    </source>
</evidence>
<evidence type="ECO:0008006" key="6">
    <source>
        <dbReference type="Google" id="ProtNLM"/>
    </source>
</evidence>
<name>A0A2P4TB57_BAMTH</name>
<keyword evidence="5" id="KW-1185">Reference proteome</keyword>
<dbReference type="AlphaFoldDB" id="A0A2P4TB57"/>
<dbReference type="GO" id="GO:0016192">
    <property type="term" value="P:vesicle-mediated transport"/>
    <property type="evidence" value="ECO:0007669"/>
    <property type="project" value="InterPro"/>
</dbReference>
<protein>
    <recommendedName>
        <fullName evidence="6">Hermansky-Pudlak syndrome 1 protein</fullName>
    </recommendedName>
</protein>
<evidence type="ECO:0000313" key="4">
    <source>
        <dbReference type="EMBL" id="POI33601.1"/>
    </source>
</evidence>
<proteinExistence type="predicted"/>
<dbReference type="Pfam" id="PF19036">
    <property type="entry name" value="Fuz_longin_1"/>
    <property type="match status" value="1"/>
</dbReference>